<keyword evidence="3" id="KW-1185">Reference proteome</keyword>
<dbReference type="SUPFAM" id="SSF53098">
    <property type="entry name" value="Ribonuclease H-like"/>
    <property type="match status" value="1"/>
</dbReference>
<sequence length="185" mass="21002">MNRNKFIFQQVSNLPDEIVCREECFVSNICESLMGYGSLGVNQGVRLKWHLLNSGWVKVNVDGSYNMNGHYLMVGGVVRDSTGNWLEGFMKYIGRGSTLKSELWVILTGLEVARLQNYIKIIVESGYLDAVEMILGNFFVQREDNKVVDWLAQLGSNIDVELTLLEFPNFSVRKLLLEDKFGASH</sequence>
<dbReference type="EMBL" id="JABFAA010000008">
    <property type="protein sequence ID" value="MBA0688412.1"/>
    <property type="molecule type" value="Genomic_DNA"/>
</dbReference>
<dbReference type="InterPro" id="IPR036397">
    <property type="entry name" value="RNaseH_sf"/>
</dbReference>
<protein>
    <recommendedName>
        <fullName evidence="1">RNase H type-1 domain-containing protein</fullName>
    </recommendedName>
</protein>
<name>A0A7J8XMH8_GOSAI</name>
<feature type="non-terminal residue" evidence="2">
    <location>
        <position position="1"/>
    </location>
</feature>
<dbReference type="PANTHER" id="PTHR47723:SF19">
    <property type="entry name" value="POLYNUCLEOTIDYL TRANSFERASE, RIBONUCLEASE H-LIKE SUPERFAMILY PROTEIN"/>
    <property type="match status" value="1"/>
</dbReference>
<comment type="caution">
    <text evidence="2">The sequence shown here is derived from an EMBL/GenBank/DDBJ whole genome shotgun (WGS) entry which is preliminary data.</text>
</comment>
<evidence type="ECO:0000313" key="3">
    <source>
        <dbReference type="Proteomes" id="UP000593577"/>
    </source>
</evidence>
<proteinExistence type="predicted"/>
<dbReference type="AlphaFoldDB" id="A0A7J8XMH8"/>
<evidence type="ECO:0000259" key="1">
    <source>
        <dbReference type="Pfam" id="PF13456"/>
    </source>
</evidence>
<dbReference type="InterPro" id="IPR002156">
    <property type="entry name" value="RNaseH_domain"/>
</dbReference>
<gene>
    <name evidence="2" type="ORF">Goari_006203</name>
</gene>
<reference evidence="2 3" key="1">
    <citation type="journal article" date="2019" name="Genome Biol. Evol.">
        <title>Insights into the evolution of the New World diploid cottons (Gossypium, subgenus Houzingenia) based on genome sequencing.</title>
        <authorList>
            <person name="Grover C.E."/>
            <person name="Arick M.A. 2nd"/>
            <person name="Thrash A."/>
            <person name="Conover J.L."/>
            <person name="Sanders W.S."/>
            <person name="Peterson D.G."/>
            <person name="Frelichowski J.E."/>
            <person name="Scheffler J.A."/>
            <person name="Scheffler B.E."/>
            <person name="Wendel J.F."/>
        </authorList>
    </citation>
    <scope>NUCLEOTIDE SEQUENCE [LARGE SCALE GENOMIC DNA]</scope>
    <source>
        <strain evidence="2">185</strain>
        <tissue evidence="2">Leaf</tissue>
    </source>
</reference>
<dbReference type="CDD" id="cd06222">
    <property type="entry name" value="RNase_H_like"/>
    <property type="match status" value="1"/>
</dbReference>
<accession>A0A7J8XMH8</accession>
<dbReference type="Proteomes" id="UP000593577">
    <property type="component" value="Unassembled WGS sequence"/>
</dbReference>
<dbReference type="InterPro" id="IPR044730">
    <property type="entry name" value="RNase_H-like_dom_plant"/>
</dbReference>
<organism evidence="2 3">
    <name type="scientific">Gossypium aridum</name>
    <name type="common">American cotton</name>
    <name type="synonym">Erioxylum aridum</name>
    <dbReference type="NCBI Taxonomy" id="34290"/>
    <lineage>
        <taxon>Eukaryota</taxon>
        <taxon>Viridiplantae</taxon>
        <taxon>Streptophyta</taxon>
        <taxon>Embryophyta</taxon>
        <taxon>Tracheophyta</taxon>
        <taxon>Spermatophyta</taxon>
        <taxon>Magnoliopsida</taxon>
        <taxon>eudicotyledons</taxon>
        <taxon>Gunneridae</taxon>
        <taxon>Pentapetalae</taxon>
        <taxon>rosids</taxon>
        <taxon>malvids</taxon>
        <taxon>Malvales</taxon>
        <taxon>Malvaceae</taxon>
        <taxon>Malvoideae</taxon>
        <taxon>Gossypium</taxon>
    </lineage>
</organism>
<dbReference type="InterPro" id="IPR053151">
    <property type="entry name" value="RNase_H-like"/>
</dbReference>
<dbReference type="PANTHER" id="PTHR47723">
    <property type="entry name" value="OS05G0353850 PROTEIN"/>
    <property type="match status" value="1"/>
</dbReference>
<evidence type="ECO:0000313" key="2">
    <source>
        <dbReference type="EMBL" id="MBA0688412.1"/>
    </source>
</evidence>
<dbReference type="GO" id="GO:0003676">
    <property type="term" value="F:nucleic acid binding"/>
    <property type="evidence" value="ECO:0007669"/>
    <property type="project" value="InterPro"/>
</dbReference>
<dbReference type="GO" id="GO:0004523">
    <property type="term" value="F:RNA-DNA hybrid ribonuclease activity"/>
    <property type="evidence" value="ECO:0007669"/>
    <property type="project" value="InterPro"/>
</dbReference>
<dbReference type="Pfam" id="PF13456">
    <property type="entry name" value="RVT_3"/>
    <property type="match status" value="1"/>
</dbReference>
<feature type="domain" description="RNase H type-1" evidence="1">
    <location>
        <begin position="60"/>
        <end position="134"/>
    </location>
</feature>
<dbReference type="Gene3D" id="3.30.420.10">
    <property type="entry name" value="Ribonuclease H-like superfamily/Ribonuclease H"/>
    <property type="match status" value="1"/>
</dbReference>
<dbReference type="InterPro" id="IPR012337">
    <property type="entry name" value="RNaseH-like_sf"/>
</dbReference>